<dbReference type="AlphaFoldDB" id="A0AA40A715"/>
<gene>
    <name evidence="2" type="ORF">B0T21DRAFT_376512</name>
</gene>
<organism evidence="2 3">
    <name type="scientific">Apiosordaria backusii</name>
    <dbReference type="NCBI Taxonomy" id="314023"/>
    <lineage>
        <taxon>Eukaryota</taxon>
        <taxon>Fungi</taxon>
        <taxon>Dikarya</taxon>
        <taxon>Ascomycota</taxon>
        <taxon>Pezizomycotina</taxon>
        <taxon>Sordariomycetes</taxon>
        <taxon>Sordariomycetidae</taxon>
        <taxon>Sordariales</taxon>
        <taxon>Lasiosphaeriaceae</taxon>
        <taxon>Apiosordaria</taxon>
    </lineage>
</organism>
<evidence type="ECO:0000313" key="3">
    <source>
        <dbReference type="Proteomes" id="UP001172159"/>
    </source>
</evidence>
<feature type="region of interest" description="Disordered" evidence="1">
    <location>
        <begin position="62"/>
        <end position="95"/>
    </location>
</feature>
<feature type="compositionally biased region" description="Basic and acidic residues" evidence="1">
    <location>
        <begin position="86"/>
        <end position="95"/>
    </location>
</feature>
<feature type="compositionally biased region" description="Pro residues" evidence="1">
    <location>
        <begin position="75"/>
        <end position="84"/>
    </location>
</feature>
<sequence length="207" mass="23447">MRRILLSESLFYGVDTQSPANHILEKFRLPSTNPDSFKYHLQQGGISITSLTTFTRTVSTAAKKTKKLPSDKPPDPSPSSPSNPPSKDDPTEPRGDMHWIALQHQNYHRQSYFVSDMARFLRPKPDGHTTLKHLTFSLPDSSAPHDYLDKGVLKINSHTLVFDTTLNNTLLKLIQELDVKPGVIIKELCFWRDGEDTNLPETPPKWS</sequence>
<dbReference type="EMBL" id="JAUKTV010000017">
    <property type="protein sequence ID" value="KAK0710380.1"/>
    <property type="molecule type" value="Genomic_DNA"/>
</dbReference>
<comment type="caution">
    <text evidence="2">The sequence shown here is derived from an EMBL/GenBank/DDBJ whole genome shotgun (WGS) entry which is preliminary data.</text>
</comment>
<name>A0AA40A715_9PEZI</name>
<accession>A0AA40A715</accession>
<protein>
    <submittedName>
        <fullName evidence="2">Uncharacterized protein</fullName>
    </submittedName>
</protein>
<keyword evidence="3" id="KW-1185">Reference proteome</keyword>
<proteinExistence type="predicted"/>
<evidence type="ECO:0000313" key="2">
    <source>
        <dbReference type="EMBL" id="KAK0710380.1"/>
    </source>
</evidence>
<dbReference type="Proteomes" id="UP001172159">
    <property type="component" value="Unassembled WGS sequence"/>
</dbReference>
<evidence type="ECO:0000256" key="1">
    <source>
        <dbReference type="SAM" id="MobiDB-lite"/>
    </source>
</evidence>
<reference evidence="2" key="1">
    <citation type="submission" date="2023-06" db="EMBL/GenBank/DDBJ databases">
        <title>Genome-scale phylogeny and comparative genomics of the fungal order Sordariales.</title>
        <authorList>
            <consortium name="Lawrence Berkeley National Laboratory"/>
            <person name="Hensen N."/>
            <person name="Bonometti L."/>
            <person name="Westerberg I."/>
            <person name="Brannstrom I.O."/>
            <person name="Guillou S."/>
            <person name="Cros-Aarteil S."/>
            <person name="Calhoun S."/>
            <person name="Haridas S."/>
            <person name="Kuo A."/>
            <person name="Mondo S."/>
            <person name="Pangilinan J."/>
            <person name="Riley R."/>
            <person name="Labutti K."/>
            <person name="Andreopoulos B."/>
            <person name="Lipzen A."/>
            <person name="Chen C."/>
            <person name="Yanf M."/>
            <person name="Daum C."/>
            <person name="Ng V."/>
            <person name="Clum A."/>
            <person name="Steindorff A."/>
            <person name="Ohm R."/>
            <person name="Martin F."/>
            <person name="Silar P."/>
            <person name="Natvig D."/>
            <person name="Lalanne C."/>
            <person name="Gautier V."/>
            <person name="Ament-Velasquez S.L."/>
            <person name="Kruys A."/>
            <person name="Hutchinson M.I."/>
            <person name="Powell A.J."/>
            <person name="Barry K."/>
            <person name="Miller A.N."/>
            <person name="Grigoriev I.V."/>
            <person name="Debuchy R."/>
            <person name="Gladieux P."/>
            <person name="Thoren M.H."/>
            <person name="Johannesson H."/>
        </authorList>
    </citation>
    <scope>NUCLEOTIDE SEQUENCE</scope>
    <source>
        <strain evidence="2">CBS 540.89</strain>
    </source>
</reference>